<dbReference type="AlphaFoldDB" id="A0A6I3S3A2"/>
<gene>
    <name evidence="1" type="ORF">GMD42_07825</name>
</gene>
<dbReference type="InterPro" id="IPR009649">
    <property type="entry name" value="TraU"/>
</dbReference>
<sequence length="338" mass="37013">MKRSLLILLLSFCFAASASAGNCRGRIINPITDVCWSCVFPIKLGGVTLSSGNNADPETDANRLCLCASGANITVGLNMSFWEPLRTAEVVRTPYCFPSLGGMELNVGIRAPAHGRTPNKSTSAQRSSFYQVHWYFTPWLFILEVLLDTKCLEQFAWDLAYMTELDPLWDDSVTTFFLNPDASLFANPAAAAACAADCVAATSSLPVSELYWCAGCHGGIFPLTGWVGSHVHFPQASSLLVARFTMKLHRSGLQWAAYGEKGQCGPYLEPIMDKRVYRTQMMYPSRTTGKRDGRCCYPMGASTSLWHSGKTWASGGEDAAYLIYRKRDCCQGAGIQPS</sequence>
<evidence type="ECO:0000313" key="2">
    <source>
        <dbReference type="Proteomes" id="UP000462362"/>
    </source>
</evidence>
<reference evidence="1 2" key="1">
    <citation type="journal article" date="2019" name="Nat. Med.">
        <title>A library of human gut bacterial isolates paired with longitudinal multiomics data enables mechanistic microbiome research.</title>
        <authorList>
            <person name="Poyet M."/>
            <person name="Groussin M."/>
            <person name="Gibbons S.M."/>
            <person name="Avila-Pacheco J."/>
            <person name="Jiang X."/>
            <person name="Kearney S.M."/>
            <person name="Perrotta A.R."/>
            <person name="Berdy B."/>
            <person name="Zhao S."/>
            <person name="Lieberman T.D."/>
            <person name="Swanson P.K."/>
            <person name="Smith M."/>
            <person name="Roesemann S."/>
            <person name="Alexander J.E."/>
            <person name="Rich S.A."/>
            <person name="Livny J."/>
            <person name="Vlamakis H."/>
            <person name="Clish C."/>
            <person name="Bullock K."/>
            <person name="Deik A."/>
            <person name="Scott J."/>
            <person name="Pierce K.A."/>
            <person name="Xavier R.J."/>
            <person name="Alm E.J."/>
        </authorList>
    </citation>
    <scope>NUCLEOTIDE SEQUENCE [LARGE SCALE GENOMIC DNA]</scope>
    <source>
        <strain evidence="1 2">BIOML-A2</strain>
    </source>
</reference>
<dbReference type="Proteomes" id="UP000462362">
    <property type="component" value="Unassembled WGS sequence"/>
</dbReference>
<accession>A0A6I3S3A2</accession>
<dbReference type="Pfam" id="PF06834">
    <property type="entry name" value="TraU"/>
    <property type="match status" value="1"/>
</dbReference>
<name>A0A6I3S3A2_9BURK</name>
<dbReference type="EMBL" id="WNCL01000021">
    <property type="protein sequence ID" value="MTU43532.1"/>
    <property type="molecule type" value="Genomic_DNA"/>
</dbReference>
<protein>
    <submittedName>
        <fullName evidence="1">Conjugal transfer protein</fullName>
    </submittedName>
</protein>
<proteinExistence type="predicted"/>
<evidence type="ECO:0000313" key="1">
    <source>
        <dbReference type="EMBL" id="MTU43532.1"/>
    </source>
</evidence>
<comment type="caution">
    <text evidence="1">The sequence shown here is derived from an EMBL/GenBank/DDBJ whole genome shotgun (WGS) entry which is preliminary data.</text>
</comment>
<dbReference type="RefSeq" id="WP_155165358.1">
    <property type="nucleotide sequence ID" value="NZ_DBGEHT010000209.1"/>
</dbReference>
<organism evidence="1 2">
    <name type="scientific">Parasutterella excrementihominis</name>
    <dbReference type="NCBI Taxonomy" id="487175"/>
    <lineage>
        <taxon>Bacteria</taxon>
        <taxon>Pseudomonadati</taxon>
        <taxon>Pseudomonadota</taxon>
        <taxon>Betaproteobacteria</taxon>
        <taxon>Burkholderiales</taxon>
        <taxon>Sutterellaceae</taxon>
        <taxon>Parasutterella</taxon>
    </lineage>
</organism>